<protein>
    <recommendedName>
        <fullName evidence="3">GNAT family N-acetyltransferase</fullName>
    </recommendedName>
</protein>
<gene>
    <name evidence="1" type="ORF">NCTC13032_01708</name>
</gene>
<dbReference type="AlphaFoldDB" id="A0A4U9HL89"/>
<dbReference type="Gene3D" id="3.40.630.30">
    <property type="match status" value="1"/>
</dbReference>
<accession>A0A4U9HL89</accession>
<proteinExistence type="predicted"/>
<dbReference type="Proteomes" id="UP000310719">
    <property type="component" value="Chromosome"/>
</dbReference>
<sequence>MVSFRPLTEDEYPAYLDYFIHDYADEIGSNYGLSQPDSLARAKQEIAEMLPEGVNTHGHVLCSLVAPIDQTTGRSVISGTNPIR</sequence>
<dbReference type="EMBL" id="LR590464">
    <property type="protein sequence ID" value="VTP64887.1"/>
    <property type="molecule type" value="Genomic_DNA"/>
</dbReference>
<organism evidence="1 2">
    <name type="scientific">Leclercia adecarboxylata</name>
    <dbReference type="NCBI Taxonomy" id="83655"/>
    <lineage>
        <taxon>Bacteria</taxon>
        <taxon>Pseudomonadati</taxon>
        <taxon>Pseudomonadota</taxon>
        <taxon>Gammaproteobacteria</taxon>
        <taxon>Enterobacterales</taxon>
        <taxon>Enterobacteriaceae</taxon>
        <taxon>Leclercia</taxon>
    </lineage>
</organism>
<evidence type="ECO:0000313" key="2">
    <source>
        <dbReference type="Proteomes" id="UP000310719"/>
    </source>
</evidence>
<evidence type="ECO:0008006" key="3">
    <source>
        <dbReference type="Google" id="ProtNLM"/>
    </source>
</evidence>
<name>A0A4U9HL89_9ENTR</name>
<evidence type="ECO:0000313" key="1">
    <source>
        <dbReference type="EMBL" id="VTP64887.1"/>
    </source>
</evidence>
<reference evidence="1 2" key="1">
    <citation type="submission" date="2019-05" db="EMBL/GenBank/DDBJ databases">
        <authorList>
            <consortium name="Pathogen Informatics"/>
        </authorList>
    </citation>
    <scope>NUCLEOTIDE SEQUENCE [LARGE SCALE GENOMIC DNA]</scope>
    <source>
        <strain evidence="1 2">NCTC13032</strain>
    </source>
</reference>